<name>A0ABS6YAV1_9BACT</name>
<feature type="domain" description="4Fe-4S ferredoxin-type" evidence="5">
    <location>
        <begin position="6"/>
        <end position="35"/>
    </location>
</feature>
<protein>
    <submittedName>
        <fullName evidence="6">4Fe-4S binding protein</fullName>
    </submittedName>
</protein>
<gene>
    <name evidence="6" type="ORF">KZO38_00840</name>
</gene>
<dbReference type="GeneID" id="93181579"/>
<dbReference type="PROSITE" id="PS51379">
    <property type="entry name" value="4FE4S_FER_2"/>
    <property type="match status" value="2"/>
</dbReference>
<keyword evidence="7" id="KW-1185">Reference proteome</keyword>
<keyword evidence="3" id="KW-0408">Iron</keyword>
<feature type="domain" description="4Fe-4S ferredoxin-type" evidence="5">
    <location>
        <begin position="44"/>
        <end position="73"/>
    </location>
</feature>
<evidence type="ECO:0000313" key="7">
    <source>
        <dbReference type="Proteomes" id="UP000788426"/>
    </source>
</evidence>
<dbReference type="RefSeq" id="WP_018361508.1">
    <property type="nucleotide sequence ID" value="NZ_CAKAPR010000012.1"/>
</dbReference>
<sequence>MSKMKGAIVVDTDRCKGCMLCVVACPKDVISLTQNKVNVSGYSYAESIHPDDCVGCAACGIVCPDGCITVYRTKEEKG</sequence>
<evidence type="ECO:0000256" key="1">
    <source>
        <dbReference type="ARBA" id="ARBA00022485"/>
    </source>
</evidence>
<dbReference type="InterPro" id="IPR017900">
    <property type="entry name" value="4Fe4S_Fe_S_CS"/>
</dbReference>
<evidence type="ECO:0000259" key="5">
    <source>
        <dbReference type="PROSITE" id="PS51379"/>
    </source>
</evidence>
<accession>A0ABS6YAV1</accession>
<dbReference type="Gene3D" id="3.30.70.20">
    <property type="match status" value="1"/>
</dbReference>
<keyword evidence="1" id="KW-0004">4Fe-4S</keyword>
<dbReference type="PANTHER" id="PTHR43687">
    <property type="entry name" value="ADENYLYLSULFATE REDUCTASE, BETA SUBUNIT"/>
    <property type="match status" value="1"/>
</dbReference>
<dbReference type="PROSITE" id="PS00198">
    <property type="entry name" value="4FE4S_FER_1"/>
    <property type="match status" value="1"/>
</dbReference>
<dbReference type="InterPro" id="IPR050572">
    <property type="entry name" value="Fe-S_Ferredoxin"/>
</dbReference>
<dbReference type="PANTHER" id="PTHR43687:SF1">
    <property type="entry name" value="FERREDOXIN III"/>
    <property type="match status" value="1"/>
</dbReference>
<organism evidence="6 7">
    <name type="scientific">Hoylesella nanceiensis</name>
    <dbReference type="NCBI Taxonomy" id="425941"/>
    <lineage>
        <taxon>Bacteria</taxon>
        <taxon>Pseudomonadati</taxon>
        <taxon>Bacteroidota</taxon>
        <taxon>Bacteroidia</taxon>
        <taxon>Bacteroidales</taxon>
        <taxon>Prevotellaceae</taxon>
        <taxon>Hoylesella</taxon>
    </lineage>
</organism>
<comment type="caution">
    <text evidence="6">The sequence shown here is derived from an EMBL/GenBank/DDBJ whole genome shotgun (WGS) entry which is preliminary data.</text>
</comment>
<dbReference type="EMBL" id="JAHXCT010000001">
    <property type="protein sequence ID" value="MBW4768316.1"/>
    <property type="molecule type" value="Genomic_DNA"/>
</dbReference>
<reference evidence="6 7" key="1">
    <citation type="submission" date="2021-07" db="EMBL/GenBank/DDBJ databases">
        <title>Genomic diversity and antimicrobial resistance of Prevotella spp. isolated from chronic lung disease airways.</title>
        <authorList>
            <person name="Webb K.A."/>
            <person name="Olagoke O.S."/>
            <person name="Baird T."/>
            <person name="Neill J."/>
            <person name="Pham A."/>
            <person name="Wells T.J."/>
            <person name="Ramsay K.A."/>
            <person name="Bell S.C."/>
            <person name="Sarovich D.S."/>
            <person name="Price E.P."/>
        </authorList>
    </citation>
    <scope>NUCLEOTIDE SEQUENCE [LARGE SCALE GENOMIC DNA]</scope>
    <source>
        <strain evidence="6 7">SCHI0011.S.12</strain>
    </source>
</reference>
<proteinExistence type="predicted"/>
<evidence type="ECO:0000256" key="3">
    <source>
        <dbReference type="ARBA" id="ARBA00023004"/>
    </source>
</evidence>
<keyword evidence="4" id="KW-0411">Iron-sulfur</keyword>
<keyword evidence="2" id="KW-0479">Metal-binding</keyword>
<dbReference type="Proteomes" id="UP000788426">
    <property type="component" value="Unassembled WGS sequence"/>
</dbReference>
<dbReference type="SUPFAM" id="SSF54862">
    <property type="entry name" value="4Fe-4S ferredoxins"/>
    <property type="match status" value="1"/>
</dbReference>
<evidence type="ECO:0000313" key="6">
    <source>
        <dbReference type="EMBL" id="MBW4768316.1"/>
    </source>
</evidence>
<dbReference type="Pfam" id="PF12838">
    <property type="entry name" value="Fer4_7"/>
    <property type="match status" value="1"/>
</dbReference>
<evidence type="ECO:0000256" key="2">
    <source>
        <dbReference type="ARBA" id="ARBA00022723"/>
    </source>
</evidence>
<evidence type="ECO:0000256" key="4">
    <source>
        <dbReference type="ARBA" id="ARBA00023014"/>
    </source>
</evidence>
<dbReference type="InterPro" id="IPR017896">
    <property type="entry name" value="4Fe4S_Fe-S-bd"/>
</dbReference>